<dbReference type="SUPFAM" id="SSF52058">
    <property type="entry name" value="L domain-like"/>
    <property type="match status" value="1"/>
</dbReference>
<feature type="signal peptide" evidence="3">
    <location>
        <begin position="1"/>
        <end position="18"/>
    </location>
</feature>
<name>A0A914WTQ8_9BILA</name>
<dbReference type="InterPro" id="IPR003591">
    <property type="entry name" value="Leu-rich_rpt_typical-subtyp"/>
</dbReference>
<keyword evidence="1" id="KW-0433">Leucine-rich repeat</keyword>
<protein>
    <submittedName>
        <fullName evidence="5">Uncharacterized protein</fullName>
    </submittedName>
</protein>
<dbReference type="AlphaFoldDB" id="A0A914WTQ8"/>
<evidence type="ECO:0000313" key="5">
    <source>
        <dbReference type="WBParaSite" id="PSAMB.scaffold5214size12304.g26100.t1"/>
    </source>
</evidence>
<dbReference type="Pfam" id="PF13855">
    <property type="entry name" value="LRR_8"/>
    <property type="match status" value="1"/>
</dbReference>
<accession>A0A914WTQ8</accession>
<dbReference type="WBParaSite" id="PSAMB.scaffold5214size12304.g26100.t1">
    <property type="protein sequence ID" value="PSAMB.scaffold5214size12304.g26100.t1"/>
    <property type="gene ID" value="PSAMB.scaffold5214size12304.g26100"/>
</dbReference>
<dbReference type="InterPro" id="IPR001611">
    <property type="entry name" value="Leu-rich_rpt"/>
</dbReference>
<evidence type="ECO:0000256" key="2">
    <source>
        <dbReference type="ARBA" id="ARBA00022737"/>
    </source>
</evidence>
<organism evidence="4 5">
    <name type="scientific">Plectus sambesii</name>
    <dbReference type="NCBI Taxonomy" id="2011161"/>
    <lineage>
        <taxon>Eukaryota</taxon>
        <taxon>Metazoa</taxon>
        <taxon>Ecdysozoa</taxon>
        <taxon>Nematoda</taxon>
        <taxon>Chromadorea</taxon>
        <taxon>Plectida</taxon>
        <taxon>Plectina</taxon>
        <taxon>Plectoidea</taxon>
        <taxon>Plectidae</taxon>
        <taxon>Plectus</taxon>
    </lineage>
</organism>
<evidence type="ECO:0000313" key="4">
    <source>
        <dbReference type="Proteomes" id="UP000887566"/>
    </source>
</evidence>
<dbReference type="Gene3D" id="3.80.10.10">
    <property type="entry name" value="Ribonuclease Inhibitor"/>
    <property type="match status" value="1"/>
</dbReference>
<keyword evidence="4" id="KW-1185">Reference proteome</keyword>
<keyword evidence="2" id="KW-0677">Repeat</keyword>
<dbReference type="SMART" id="SM00369">
    <property type="entry name" value="LRR_TYP"/>
    <property type="match status" value="3"/>
</dbReference>
<keyword evidence="3" id="KW-0732">Signal</keyword>
<evidence type="ECO:0000256" key="3">
    <source>
        <dbReference type="SAM" id="SignalP"/>
    </source>
</evidence>
<proteinExistence type="predicted"/>
<dbReference type="PANTHER" id="PTHR24366">
    <property type="entry name" value="IG(IMMUNOGLOBULIN) AND LRR(LEUCINE RICH REPEAT) DOMAINS"/>
    <property type="match status" value="1"/>
</dbReference>
<dbReference type="PANTHER" id="PTHR24366:SF170">
    <property type="entry name" value="RE50361P"/>
    <property type="match status" value="1"/>
</dbReference>
<evidence type="ECO:0000256" key="1">
    <source>
        <dbReference type="ARBA" id="ARBA00022614"/>
    </source>
</evidence>
<feature type="chain" id="PRO_5037572102" evidence="3">
    <location>
        <begin position="19"/>
        <end position="248"/>
    </location>
</feature>
<dbReference type="InterPro" id="IPR032675">
    <property type="entry name" value="LRR_dom_sf"/>
</dbReference>
<dbReference type="Proteomes" id="UP000887566">
    <property type="component" value="Unplaced"/>
</dbReference>
<sequence>MASYGFVLLSLAISFVTSCPPVKPPCICGSSEHGPVQIVCNRAKSMKEITDALANATGAVIDRLVITNTPIRTLERRDLEPLTSLMLQRLALVNNGIENVASDAFTPVKSNLLALDLSDNGLTKIDASLLTGAEQLISFAAQGNRIALIEDRAFANMKSLCYIDLSFNRLSTLPENLLSGSFKRAPGSAVPRMLYVCENSWKCDAKLEWFREYLRNNADIIVDKPGCLSLCDFGTYRLPIRDRDLTHN</sequence>
<reference evidence="5" key="1">
    <citation type="submission" date="2022-11" db="UniProtKB">
        <authorList>
            <consortium name="WormBaseParasite"/>
        </authorList>
    </citation>
    <scope>IDENTIFICATION</scope>
</reference>